<name>A0A3B0WH57_9ZZZZ</name>
<dbReference type="InterPro" id="IPR036513">
    <property type="entry name" value="STAS_dom_sf"/>
</dbReference>
<organism evidence="2">
    <name type="scientific">hydrothermal vent metagenome</name>
    <dbReference type="NCBI Taxonomy" id="652676"/>
    <lineage>
        <taxon>unclassified sequences</taxon>
        <taxon>metagenomes</taxon>
        <taxon>ecological metagenomes</taxon>
    </lineage>
</organism>
<evidence type="ECO:0000313" key="2">
    <source>
        <dbReference type="EMBL" id="VAW49967.1"/>
    </source>
</evidence>
<dbReference type="InterPro" id="IPR058548">
    <property type="entry name" value="MlaB-like_STAS"/>
</dbReference>
<dbReference type="EMBL" id="UOFB01000420">
    <property type="protein sequence ID" value="VAW49967.1"/>
    <property type="molecule type" value="Genomic_DNA"/>
</dbReference>
<proteinExistence type="predicted"/>
<dbReference type="SUPFAM" id="SSF52091">
    <property type="entry name" value="SpoIIaa-like"/>
    <property type="match status" value="1"/>
</dbReference>
<dbReference type="Pfam" id="PF13466">
    <property type="entry name" value="STAS_2"/>
    <property type="match status" value="1"/>
</dbReference>
<feature type="domain" description="MlaB-like STAS" evidence="1">
    <location>
        <begin position="13"/>
        <end position="92"/>
    </location>
</feature>
<gene>
    <name evidence="2" type="ORF">MNBD_GAMMA04-2183</name>
</gene>
<accession>A0A3B0WH57</accession>
<reference evidence="2" key="1">
    <citation type="submission" date="2018-06" db="EMBL/GenBank/DDBJ databases">
        <authorList>
            <person name="Zhirakovskaya E."/>
        </authorList>
    </citation>
    <scope>NUCLEOTIDE SEQUENCE</scope>
</reference>
<protein>
    <recommendedName>
        <fullName evidence="1">MlaB-like STAS domain-containing protein</fullName>
    </recommendedName>
</protein>
<sequence length="101" mass="11009">MSTFEWCEKTAVIKLPSSVTLETLPALLKQAKNSLSLPVQQVDFSLVQQADSAILALLLIWSKNSAPESSPSPLKIVALPNSLRGLIVLYDLESIVMIEES</sequence>
<dbReference type="AlphaFoldDB" id="A0A3B0WH57"/>
<evidence type="ECO:0000259" key="1">
    <source>
        <dbReference type="Pfam" id="PF13466"/>
    </source>
</evidence>